<reference evidence="2 3" key="1">
    <citation type="journal article" date="2018" name="Nat. Biotechnol.">
        <title>A standardized bacterial taxonomy based on genome phylogeny substantially revises the tree of life.</title>
        <authorList>
            <person name="Parks D.H."/>
            <person name="Chuvochina M."/>
            <person name="Waite D.W."/>
            <person name="Rinke C."/>
            <person name="Skarshewski A."/>
            <person name="Chaumeil P.A."/>
            <person name="Hugenholtz P."/>
        </authorList>
    </citation>
    <scope>NUCLEOTIDE SEQUENCE [LARGE SCALE GENOMIC DNA]</scope>
    <source>
        <strain evidence="2">UBA9905</strain>
    </source>
</reference>
<dbReference type="Pfam" id="PF06971">
    <property type="entry name" value="Put_DNA-bind_N"/>
    <property type="match status" value="1"/>
</dbReference>
<accession>A0A3D3TN96</accession>
<name>A0A3D3TN96_9BACT</name>
<sequence>MDSRRIPKPTIKRLAVYHRCLENLV</sequence>
<protein>
    <submittedName>
        <fullName evidence="2">Redox-sensing transcriptional repressor Rex</fullName>
    </submittedName>
</protein>
<feature type="domain" description="Rex DNA-binding C-terminal" evidence="1">
    <location>
        <begin position="6"/>
        <end position="24"/>
    </location>
</feature>
<feature type="non-terminal residue" evidence="2">
    <location>
        <position position="25"/>
    </location>
</feature>
<dbReference type="EMBL" id="DQBS01000178">
    <property type="protein sequence ID" value="HCO70506.1"/>
    <property type="molecule type" value="Genomic_DNA"/>
</dbReference>
<dbReference type="InterPro" id="IPR009718">
    <property type="entry name" value="Rex_DNA-bd_C_dom"/>
</dbReference>
<evidence type="ECO:0000259" key="1">
    <source>
        <dbReference type="Pfam" id="PF06971"/>
    </source>
</evidence>
<comment type="caution">
    <text evidence="2">The sequence shown here is derived from an EMBL/GenBank/DDBJ whole genome shotgun (WGS) entry which is preliminary data.</text>
</comment>
<dbReference type="InterPro" id="IPR036388">
    <property type="entry name" value="WH-like_DNA-bd_sf"/>
</dbReference>
<dbReference type="AlphaFoldDB" id="A0A3D3TN96"/>
<gene>
    <name evidence="2" type="ORF">DIT26_08045</name>
</gene>
<evidence type="ECO:0000313" key="2">
    <source>
        <dbReference type="EMBL" id="HCO70506.1"/>
    </source>
</evidence>
<dbReference type="Proteomes" id="UP000264215">
    <property type="component" value="Unassembled WGS sequence"/>
</dbReference>
<dbReference type="GO" id="GO:0045892">
    <property type="term" value="P:negative regulation of DNA-templated transcription"/>
    <property type="evidence" value="ECO:0007669"/>
    <property type="project" value="InterPro"/>
</dbReference>
<dbReference type="Gene3D" id="1.10.10.10">
    <property type="entry name" value="Winged helix-like DNA-binding domain superfamily/Winged helix DNA-binding domain"/>
    <property type="match status" value="1"/>
</dbReference>
<organism evidence="2 3">
    <name type="scientific">Mesotoga infera</name>
    <dbReference type="NCBI Taxonomy" id="1236046"/>
    <lineage>
        <taxon>Bacteria</taxon>
        <taxon>Thermotogati</taxon>
        <taxon>Thermotogota</taxon>
        <taxon>Thermotogae</taxon>
        <taxon>Kosmotogales</taxon>
        <taxon>Kosmotogaceae</taxon>
        <taxon>Mesotoga</taxon>
    </lineage>
</organism>
<evidence type="ECO:0000313" key="3">
    <source>
        <dbReference type="Proteomes" id="UP000264215"/>
    </source>
</evidence>
<dbReference type="GO" id="GO:0051775">
    <property type="term" value="P:response to redox state"/>
    <property type="evidence" value="ECO:0007669"/>
    <property type="project" value="InterPro"/>
</dbReference>
<proteinExistence type="predicted"/>